<dbReference type="Pfam" id="PF16561">
    <property type="entry name" value="AMPK1_CBM"/>
    <property type="match status" value="1"/>
</dbReference>
<dbReference type="SUPFAM" id="SSF54631">
    <property type="entry name" value="CBS-domain pair"/>
    <property type="match status" value="2"/>
</dbReference>
<dbReference type="Gene3D" id="2.60.40.10">
    <property type="entry name" value="Immunoglobulins"/>
    <property type="match status" value="1"/>
</dbReference>
<dbReference type="SMART" id="SM00116">
    <property type="entry name" value="CBS"/>
    <property type="match status" value="2"/>
</dbReference>
<dbReference type="SUPFAM" id="SSF81296">
    <property type="entry name" value="E set domains"/>
    <property type="match status" value="1"/>
</dbReference>
<gene>
    <name evidence="6" type="ORF">ZIOFF_005674</name>
</gene>
<comment type="caution">
    <text evidence="6">The sequence shown here is derived from an EMBL/GenBank/DDBJ whole genome shotgun (WGS) entry which is preliminary data.</text>
</comment>
<dbReference type="InterPro" id="IPR032640">
    <property type="entry name" value="AMPK1_CBM"/>
</dbReference>
<dbReference type="Proteomes" id="UP000734854">
    <property type="component" value="Unassembled WGS sequence"/>
</dbReference>
<dbReference type="InterPro" id="IPR014756">
    <property type="entry name" value="Ig_E-set"/>
</dbReference>
<evidence type="ECO:0000256" key="2">
    <source>
        <dbReference type="ARBA" id="ARBA00022737"/>
    </source>
</evidence>
<feature type="domain" description="CBS" evidence="5">
    <location>
        <begin position="474"/>
        <end position="531"/>
    </location>
</feature>
<dbReference type="FunFam" id="2.60.40.10:FF:001860">
    <property type="entry name" value="Sucrose nonfermenting 4-like protein"/>
    <property type="match status" value="1"/>
</dbReference>
<dbReference type="AlphaFoldDB" id="A0A8J5HNR6"/>
<dbReference type="PROSITE" id="PS51371">
    <property type="entry name" value="CBS"/>
    <property type="match status" value="1"/>
</dbReference>
<evidence type="ECO:0000256" key="1">
    <source>
        <dbReference type="ARBA" id="ARBA00006750"/>
    </source>
</evidence>
<dbReference type="Pfam" id="PF00571">
    <property type="entry name" value="CBS"/>
    <property type="match status" value="2"/>
</dbReference>
<sequence length="609" mass="67728">MSDLPVWFGLVEDLTDYILAVGSLLKSRADGRIWKLRRIWKRLLVGIDELGWVLYVAVEDPVAGSEGIRSGLICLGVAVWLSRAKMFPRDAENSHVGANVAGSVLAPTRFVWPYGGRRVFVTGSFTGWSEHIPMSPVEGCPTVFQVICRLSPGLHQYKFYVDGEWRHDERQPFLSGNYGVVNTICILSEANPLAALPSPGTPNNRMGMDVDNETFHHAAASREGTMQGGTVRISEEDIKISRSHISMFLSSHTAYDLLPDSGKVVALDVNLPVKQAFHILYEQVFPLMWICKLTWNFCGATVGFSEVSICWSTKCSGFYFNSSRGMSFCCAEYITAMVAFFGGLLGNRGSNLREEELETHTIYAWKEGKHQLLGQLENHGKSLQSCMIHAGPYDSLKDVAVKILQNEVSTVPIMYPSAHDDGSFPQLLHLASLSGILKRICRHFRHSISSLPILQQPICKIPLGTWDPRIEDQSGRPLVVLRQNSLLSLALSLLIQAKVSSIPIVDENDSFVDIYSRSDITALAKDRVYAQIHLDKMNIQQALQLGHDMPSQGGFDGQRCQMCLRTDPLMKVMERLANPGVRRVVIVEAGSKRVEGIISLSDVFRFLLC</sequence>
<protein>
    <recommendedName>
        <fullName evidence="5">CBS domain-containing protein</fullName>
    </recommendedName>
</protein>
<keyword evidence="3 4" id="KW-0129">CBS domain</keyword>
<dbReference type="CDD" id="cd02859">
    <property type="entry name" value="E_set_AMPKbeta_like_N"/>
    <property type="match status" value="1"/>
</dbReference>
<dbReference type="Gene3D" id="3.10.580.10">
    <property type="entry name" value="CBS-domain"/>
    <property type="match status" value="2"/>
</dbReference>
<proteinExistence type="inferred from homology"/>
<dbReference type="InterPro" id="IPR046342">
    <property type="entry name" value="CBS_dom_sf"/>
</dbReference>
<evidence type="ECO:0000256" key="4">
    <source>
        <dbReference type="PROSITE-ProRule" id="PRU00703"/>
    </source>
</evidence>
<accession>A0A8J5HNR6</accession>
<dbReference type="InterPro" id="IPR050511">
    <property type="entry name" value="AMPK_gamma/SDS23_families"/>
</dbReference>
<evidence type="ECO:0000256" key="3">
    <source>
        <dbReference type="ARBA" id="ARBA00023122"/>
    </source>
</evidence>
<comment type="similarity">
    <text evidence="1">Belongs to the 5'-AMP-activated protein kinase gamma subunit family.</text>
</comment>
<organism evidence="6 7">
    <name type="scientific">Zingiber officinale</name>
    <name type="common">Ginger</name>
    <name type="synonym">Amomum zingiber</name>
    <dbReference type="NCBI Taxonomy" id="94328"/>
    <lineage>
        <taxon>Eukaryota</taxon>
        <taxon>Viridiplantae</taxon>
        <taxon>Streptophyta</taxon>
        <taxon>Embryophyta</taxon>
        <taxon>Tracheophyta</taxon>
        <taxon>Spermatophyta</taxon>
        <taxon>Magnoliopsida</taxon>
        <taxon>Liliopsida</taxon>
        <taxon>Zingiberales</taxon>
        <taxon>Zingiberaceae</taxon>
        <taxon>Zingiber</taxon>
    </lineage>
</organism>
<dbReference type="EMBL" id="JACMSC010000002">
    <property type="protein sequence ID" value="KAG6531847.1"/>
    <property type="molecule type" value="Genomic_DNA"/>
</dbReference>
<dbReference type="PANTHER" id="PTHR13780:SF35">
    <property type="entry name" value="LD22662P"/>
    <property type="match status" value="1"/>
</dbReference>
<dbReference type="GO" id="GO:0009507">
    <property type="term" value="C:chloroplast"/>
    <property type="evidence" value="ECO:0007669"/>
    <property type="project" value="UniProtKB-ARBA"/>
</dbReference>
<keyword evidence="7" id="KW-1185">Reference proteome</keyword>
<dbReference type="InterPro" id="IPR000644">
    <property type="entry name" value="CBS_dom"/>
</dbReference>
<dbReference type="InterPro" id="IPR013783">
    <property type="entry name" value="Ig-like_fold"/>
</dbReference>
<evidence type="ECO:0000313" key="6">
    <source>
        <dbReference type="EMBL" id="KAG6531847.1"/>
    </source>
</evidence>
<evidence type="ECO:0000313" key="7">
    <source>
        <dbReference type="Proteomes" id="UP000734854"/>
    </source>
</evidence>
<name>A0A8J5HNR6_ZINOF</name>
<keyword evidence="2" id="KW-0677">Repeat</keyword>
<dbReference type="PANTHER" id="PTHR13780">
    <property type="entry name" value="AMP-ACTIVATED PROTEIN KINASE, GAMMA REGULATORY SUBUNIT"/>
    <property type="match status" value="1"/>
</dbReference>
<reference evidence="6 7" key="1">
    <citation type="submission" date="2020-08" db="EMBL/GenBank/DDBJ databases">
        <title>Plant Genome Project.</title>
        <authorList>
            <person name="Zhang R.-G."/>
        </authorList>
    </citation>
    <scope>NUCLEOTIDE SEQUENCE [LARGE SCALE GENOMIC DNA]</scope>
    <source>
        <tissue evidence="6">Rhizome</tissue>
    </source>
</reference>
<evidence type="ECO:0000259" key="5">
    <source>
        <dbReference type="PROSITE" id="PS51371"/>
    </source>
</evidence>